<dbReference type="eggNOG" id="COG0784">
    <property type="taxonomic scope" value="Bacteria"/>
</dbReference>
<dbReference type="SMART" id="SM00387">
    <property type="entry name" value="HATPase_c"/>
    <property type="match status" value="1"/>
</dbReference>
<keyword evidence="6" id="KW-0808">Transferase</keyword>
<dbReference type="PRINTS" id="PR00344">
    <property type="entry name" value="BCTRLSENSOR"/>
</dbReference>
<dbReference type="InterPro" id="IPR004358">
    <property type="entry name" value="Sig_transdc_His_kin-like_C"/>
</dbReference>
<dbReference type="InterPro" id="IPR000700">
    <property type="entry name" value="PAS-assoc_C"/>
</dbReference>
<dbReference type="eggNOG" id="COG2461">
    <property type="taxonomic scope" value="Bacteria"/>
</dbReference>
<dbReference type="InterPro" id="IPR013656">
    <property type="entry name" value="PAS_4"/>
</dbReference>
<evidence type="ECO:0000256" key="11">
    <source>
        <dbReference type="ARBA" id="ARBA00023136"/>
    </source>
</evidence>
<dbReference type="RefSeq" id="WP_006102255.1">
    <property type="nucleotide sequence ID" value="NZ_DS989853.1"/>
</dbReference>
<dbReference type="eggNOG" id="COG3829">
    <property type="taxonomic scope" value="Bacteria"/>
</dbReference>
<dbReference type="PANTHER" id="PTHR43547">
    <property type="entry name" value="TWO-COMPONENT HISTIDINE KINASE"/>
    <property type="match status" value="1"/>
</dbReference>
<dbReference type="SUPFAM" id="SSF55874">
    <property type="entry name" value="ATPase domain of HSP90 chaperone/DNA topoisomerase II/histidine kinase"/>
    <property type="match status" value="1"/>
</dbReference>
<evidence type="ECO:0000259" key="14">
    <source>
        <dbReference type="PROSITE" id="PS50109"/>
    </source>
</evidence>
<dbReference type="AlphaFoldDB" id="B4VUS1"/>
<evidence type="ECO:0000256" key="13">
    <source>
        <dbReference type="SAM" id="Coils"/>
    </source>
</evidence>
<dbReference type="Pfam" id="PF13426">
    <property type="entry name" value="PAS_9"/>
    <property type="match status" value="1"/>
</dbReference>
<evidence type="ECO:0000256" key="7">
    <source>
        <dbReference type="ARBA" id="ARBA00022741"/>
    </source>
</evidence>
<protein>
    <recommendedName>
        <fullName evidence="3">histidine kinase</fullName>
        <ecNumber evidence="3">2.7.13.3</ecNumber>
    </recommendedName>
</protein>
<dbReference type="Gene3D" id="3.30.450.20">
    <property type="entry name" value="PAS domain"/>
    <property type="match status" value="6"/>
</dbReference>
<keyword evidence="9" id="KW-0067">ATP-binding</keyword>
<feature type="coiled-coil region" evidence="13">
    <location>
        <begin position="829"/>
        <end position="856"/>
    </location>
</feature>
<dbReference type="EMBL" id="DS989853">
    <property type="protein sequence ID" value="EDX74410.1"/>
    <property type="molecule type" value="Genomic_DNA"/>
</dbReference>
<dbReference type="Pfam" id="PF00072">
    <property type="entry name" value="Response_reg"/>
    <property type="match status" value="1"/>
</dbReference>
<dbReference type="GO" id="GO:0000155">
    <property type="term" value="F:phosphorelay sensor kinase activity"/>
    <property type="evidence" value="ECO:0007669"/>
    <property type="project" value="InterPro"/>
</dbReference>
<dbReference type="NCBIfam" id="TIGR00229">
    <property type="entry name" value="sensory_box"/>
    <property type="match status" value="5"/>
</dbReference>
<dbReference type="SUPFAM" id="SSF55785">
    <property type="entry name" value="PYP-like sensor domain (PAS domain)"/>
    <property type="match status" value="6"/>
</dbReference>
<evidence type="ECO:0000259" key="15">
    <source>
        <dbReference type="PROSITE" id="PS50110"/>
    </source>
</evidence>
<dbReference type="Pfam" id="PF02518">
    <property type="entry name" value="HATPase_c"/>
    <property type="match status" value="1"/>
</dbReference>
<dbReference type="SUPFAM" id="SSF52172">
    <property type="entry name" value="CheY-like"/>
    <property type="match status" value="1"/>
</dbReference>
<evidence type="ECO:0000256" key="4">
    <source>
        <dbReference type="ARBA" id="ARBA00022475"/>
    </source>
</evidence>
<evidence type="ECO:0000256" key="8">
    <source>
        <dbReference type="ARBA" id="ARBA00022777"/>
    </source>
</evidence>
<feature type="domain" description="Response regulatory" evidence="15">
    <location>
        <begin position="1107"/>
        <end position="1224"/>
    </location>
</feature>
<keyword evidence="8" id="KW-0418">Kinase</keyword>
<evidence type="ECO:0000313" key="18">
    <source>
        <dbReference type="EMBL" id="EDX74410.1"/>
    </source>
</evidence>
<name>B4VUS1_9CYAN</name>
<evidence type="ECO:0000256" key="12">
    <source>
        <dbReference type="PROSITE-ProRule" id="PRU00169"/>
    </source>
</evidence>
<gene>
    <name evidence="18" type="ORF">MC7420_3934</name>
</gene>
<accession>B4VUS1</accession>
<dbReference type="Gene3D" id="3.40.50.2300">
    <property type="match status" value="1"/>
</dbReference>
<proteinExistence type="predicted"/>
<dbReference type="CDD" id="cd17580">
    <property type="entry name" value="REC_2_DhkD-like"/>
    <property type="match status" value="1"/>
</dbReference>
<dbReference type="InterPro" id="IPR001789">
    <property type="entry name" value="Sig_transdc_resp-reg_receiver"/>
</dbReference>
<evidence type="ECO:0000256" key="1">
    <source>
        <dbReference type="ARBA" id="ARBA00000085"/>
    </source>
</evidence>
<dbReference type="PROSITE" id="PS50109">
    <property type="entry name" value="HIS_KIN"/>
    <property type="match status" value="1"/>
</dbReference>
<evidence type="ECO:0000256" key="9">
    <source>
        <dbReference type="ARBA" id="ARBA00022840"/>
    </source>
</evidence>
<dbReference type="SUPFAM" id="SSF47384">
    <property type="entry name" value="Homodimeric domain of signal transducing histidine kinase"/>
    <property type="match status" value="1"/>
</dbReference>
<dbReference type="SMART" id="SM00388">
    <property type="entry name" value="HisKA"/>
    <property type="match status" value="1"/>
</dbReference>
<keyword evidence="10" id="KW-0902">Two-component regulatory system</keyword>
<dbReference type="CDD" id="cd00082">
    <property type="entry name" value="HisKA"/>
    <property type="match status" value="1"/>
</dbReference>
<dbReference type="SMART" id="SM00448">
    <property type="entry name" value="REC"/>
    <property type="match status" value="1"/>
</dbReference>
<dbReference type="Proteomes" id="UP000003835">
    <property type="component" value="Unassembled WGS sequence"/>
</dbReference>
<dbReference type="InterPro" id="IPR035965">
    <property type="entry name" value="PAS-like_dom_sf"/>
</dbReference>
<dbReference type="InterPro" id="IPR036097">
    <property type="entry name" value="HisK_dim/P_sf"/>
</dbReference>
<keyword evidence="19" id="KW-1185">Reference proteome</keyword>
<dbReference type="SMART" id="SM00091">
    <property type="entry name" value="PAS"/>
    <property type="match status" value="5"/>
</dbReference>
<reference evidence="18 19" key="1">
    <citation type="submission" date="2008-07" db="EMBL/GenBank/DDBJ databases">
        <authorList>
            <person name="Tandeau de Marsac N."/>
            <person name="Ferriera S."/>
            <person name="Johnson J."/>
            <person name="Kravitz S."/>
            <person name="Beeson K."/>
            <person name="Sutton G."/>
            <person name="Rogers Y.-H."/>
            <person name="Friedman R."/>
            <person name="Frazier M."/>
            <person name="Venter J.C."/>
        </authorList>
    </citation>
    <scope>NUCLEOTIDE SEQUENCE [LARGE SCALE GENOMIC DNA]</scope>
    <source>
        <strain evidence="18 19">PCC 7420</strain>
    </source>
</reference>
<dbReference type="Pfam" id="PF08448">
    <property type="entry name" value="PAS_4"/>
    <property type="match status" value="3"/>
</dbReference>
<feature type="domain" description="Histidine kinase" evidence="14">
    <location>
        <begin position="863"/>
        <end position="1081"/>
    </location>
</feature>
<feature type="modified residue" description="4-aspartylphosphate" evidence="12">
    <location>
        <position position="1156"/>
    </location>
</feature>
<dbReference type="Gene3D" id="3.30.565.10">
    <property type="entry name" value="Histidine kinase-like ATPase, C-terminal domain"/>
    <property type="match status" value="1"/>
</dbReference>
<feature type="domain" description="PAS" evidence="16">
    <location>
        <begin position="318"/>
        <end position="388"/>
    </location>
</feature>
<sequence length="1229" mass="138224">MKNEENEANPLLDQVVALQQQVGELDDKVNHYEQQLAQERETRQTVETRLQKTEERLSLVLRATKDAIYECDLEQGIISWNAPYKELLGDRPESTAYSWEWWIEHLHPDDREEVVANFQETLAGTGDRWGAEYRYQKTDGSYAHILDRGYILRNQTGKAIRVIGTLFDATTQKQVEAELRQQEECLRLANERFQFAARAVNALIYDWQITRNRVERTDGLTSILGYSLSEAEPTLNWWRDRIHPDDGERIDQETATALSQGDSYRVEYRVLHKSNHYIHILDQGLVVTRDDQGHPIRVIGSTIDISDRKATEATLKQRETDLRLITDAVPALIAYVDSDCRYRFVNRAFTTWFGHSAENLIGQSVADFVGAEVYEYMSRDIEAALAGEPINVEMWMPFKDGGSRYVRRQYIPDIDPQGHVKGFYAFINDITDLKQIEAALRDREQRFSTLFNGMEDWVLVYPLTADNQPGQLIEVNEPACKRLGYTRQELLTLSVADILDIPLADLQVSFQKLLQEKRVVVESVHRTKAGQQIPVEVSSTLFMLDGLPTVQSICRDITERKQAELALRKSETVLNAFIASSPIGIAFFDHDLRYLYANEALATMNGVPLSQHLGRTLWEVVPQMAPEFAPMLDQILQTRQPRLNFEFSGEVQPGIYCHALANHFPVCLPDGELLGVGVTIMEISELKRVEGALRLSEAFAHARVQELETLMEITPAALWIAHDPDCHQMTANRTAYNLMRMPLGSVTTATPVDGSYPLPFKQYKNGQEYIPEDLPMQRAARTGQEVIDEIEFVFEDGTVRFIYGKAVPLYHDSGEVRGVIGAFVDITERKQAEREHEQLLARERAAREEAESANRIKDEFLAILSHELRSPLNPILGWTKLLRTRQFDPAATDKALATIERNATIQIQLVDDLLDVARILRGKVVLTRHRVDLAIAIKAAIETVQLAAEAKSIQIQPHFIGKVGLVEGDSGRLQQVVWNLLSNAVKFTPSGGQVEVTLATVDEFAQITVKDTGIGISADILPHIFDYFRQADSSMTRQFGGLGLGLAIARHLVDLHGGIIQADSPGEGQGATFTVRLALLPDKKQRIRLNTHDCQGTSNTTPLKGIRVLVVDDEVDTRELLRIILQQAGAEVITMASAQEVLSQFNQLTIDILVSDIGMPQMNGYLLLQQIRGMSLPQANVAAIALTAYAGKSNQQKALAAGFQQHLAKPIDPNDLIKAIARLVEQRNK</sequence>
<dbReference type="InterPro" id="IPR013655">
    <property type="entry name" value="PAS_fold_3"/>
</dbReference>
<feature type="domain" description="PAC" evidence="17">
    <location>
        <begin position="786"/>
        <end position="838"/>
    </location>
</feature>
<dbReference type="InterPro" id="IPR001610">
    <property type="entry name" value="PAC"/>
</dbReference>
<evidence type="ECO:0000313" key="19">
    <source>
        <dbReference type="Proteomes" id="UP000003835"/>
    </source>
</evidence>
<dbReference type="InterPro" id="IPR003594">
    <property type="entry name" value="HATPase_dom"/>
</dbReference>
<evidence type="ECO:0000256" key="3">
    <source>
        <dbReference type="ARBA" id="ARBA00012438"/>
    </source>
</evidence>
<evidence type="ECO:0000256" key="10">
    <source>
        <dbReference type="ARBA" id="ARBA00023012"/>
    </source>
</evidence>
<evidence type="ECO:0000256" key="6">
    <source>
        <dbReference type="ARBA" id="ARBA00022679"/>
    </source>
</evidence>
<dbReference type="GO" id="GO:0005524">
    <property type="term" value="F:ATP binding"/>
    <property type="evidence" value="ECO:0007669"/>
    <property type="project" value="UniProtKB-KW"/>
</dbReference>
<evidence type="ECO:0000256" key="5">
    <source>
        <dbReference type="ARBA" id="ARBA00022553"/>
    </source>
</evidence>
<evidence type="ECO:0000259" key="16">
    <source>
        <dbReference type="PROSITE" id="PS50112"/>
    </source>
</evidence>
<dbReference type="CDD" id="cd16922">
    <property type="entry name" value="HATPase_EvgS-ArcB-TorS-like"/>
    <property type="match status" value="1"/>
</dbReference>
<dbReference type="eggNOG" id="COG2202">
    <property type="taxonomic scope" value="Bacteria"/>
</dbReference>
<feature type="domain" description="PAC" evidence="17">
    <location>
        <begin position="390"/>
        <end position="442"/>
    </location>
</feature>
<dbReference type="GO" id="GO:0005886">
    <property type="term" value="C:plasma membrane"/>
    <property type="evidence" value="ECO:0007669"/>
    <property type="project" value="UniProtKB-SubCell"/>
</dbReference>
<dbReference type="Pfam" id="PF00512">
    <property type="entry name" value="HisKA"/>
    <property type="match status" value="1"/>
</dbReference>
<comment type="catalytic activity">
    <reaction evidence="1">
        <text>ATP + protein L-histidine = ADP + protein N-phospho-L-histidine.</text>
        <dbReference type="EC" id="2.7.13.3"/>
    </reaction>
</comment>
<keyword evidence="7" id="KW-0547">Nucleotide-binding</keyword>
<feature type="domain" description="PAS" evidence="16">
    <location>
        <begin position="570"/>
        <end position="637"/>
    </location>
</feature>
<dbReference type="HOGENOM" id="CLU_000445_114_15_3"/>
<dbReference type="InterPro" id="IPR005467">
    <property type="entry name" value="His_kinase_dom"/>
</dbReference>
<organism evidence="18 19">
    <name type="scientific">Coleofasciculus chthonoplastes PCC 7420</name>
    <dbReference type="NCBI Taxonomy" id="118168"/>
    <lineage>
        <taxon>Bacteria</taxon>
        <taxon>Bacillati</taxon>
        <taxon>Cyanobacteriota</taxon>
        <taxon>Cyanophyceae</taxon>
        <taxon>Coleofasciculales</taxon>
        <taxon>Coleofasciculaceae</taxon>
        <taxon>Coleofasciculus</taxon>
    </lineage>
</organism>
<dbReference type="PROSITE" id="PS50113">
    <property type="entry name" value="PAC"/>
    <property type="match status" value="4"/>
</dbReference>
<dbReference type="InterPro" id="IPR036890">
    <property type="entry name" value="HATPase_C_sf"/>
</dbReference>
<comment type="subcellular location">
    <subcellularLocation>
        <location evidence="2">Cell membrane</location>
    </subcellularLocation>
</comment>
<dbReference type="PROSITE" id="PS50110">
    <property type="entry name" value="RESPONSE_REGULATORY"/>
    <property type="match status" value="1"/>
</dbReference>
<dbReference type="CDD" id="cd00130">
    <property type="entry name" value="PAS"/>
    <property type="match status" value="5"/>
</dbReference>
<feature type="domain" description="PAS" evidence="16">
    <location>
        <begin position="53"/>
        <end position="125"/>
    </location>
</feature>
<evidence type="ECO:0000256" key="2">
    <source>
        <dbReference type="ARBA" id="ARBA00004236"/>
    </source>
</evidence>
<feature type="domain" description="PAC" evidence="17">
    <location>
        <begin position="264"/>
        <end position="317"/>
    </location>
</feature>
<dbReference type="PROSITE" id="PS50112">
    <property type="entry name" value="PAS"/>
    <property type="match status" value="3"/>
</dbReference>
<feature type="coiled-coil region" evidence="13">
    <location>
        <begin position="1"/>
        <end position="56"/>
    </location>
</feature>
<dbReference type="Gene3D" id="1.10.287.130">
    <property type="match status" value="1"/>
</dbReference>
<keyword evidence="4" id="KW-1003">Cell membrane</keyword>
<dbReference type="InterPro" id="IPR003661">
    <property type="entry name" value="HisK_dim/P_dom"/>
</dbReference>
<keyword evidence="13" id="KW-0175">Coiled coil</keyword>
<dbReference type="STRING" id="118168.MC7420_3934"/>
<dbReference type="PANTHER" id="PTHR43547:SF2">
    <property type="entry name" value="HYBRID SIGNAL TRANSDUCTION HISTIDINE KINASE C"/>
    <property type="match status" value="1"/>
</dbReference>
<feature type="domain" description="PAC" evidence="17">
    <location>
        <begin position="129"/>
        <end position="181"/>
    </location>
</feature>
<evidence type="ECO:0000259" key="17">
    <source>
        <dbReference type="PROSITE" id="PS50113"/>
    </source>
</evidence>
<dbReference type="InterPro" id="IPR000014">
    <property type="entry name" value="PAS"/>
</dbReference>
<keyword evidence="11" id="KW-0472">Membrane</keyword>
<dbReference type="FunFam" id="3.30.565.10:FF:000023">
    <property type="entry name" value="PAS domain-containing sensor histidine kinase"/>
    <property type="match status" value="1"/>
</dbReference>
<dbReference type="InterPro" id="IPR011006">
    <property type="entry name" value="CheY-like_superfamily"/>
</dbReference>
<keyword evidence="5 12" id="KW-0597">Phosphoprotein</keyword>
<dbReference type="OrthoDB" id="5555607at2"/>
<dbReference type="EC" id="2.7.13.3" evidence="3"/>
<dbReference type="Pfam" id="PF08447">
    <property type="entry name" value="PAS_3"/>
    <property type="match status" value="2"/>
</dbReference>
<dbReference type="eggNOG" id="COG2205">
    <property type="taxonomic scope" value="Bacteria"/>
</dbReference>
<dbReference type="SMART" id="SM00086">
    <property type="entry name" value="PAC"/>
    <property type="match status" value="6"/>
</dbReference>